<name>A0A1I4K909_9RHOB</name>
<dbReference type="EMBL" id="FOTQ01000001">
    <property type="protein sequence ID" value="SFL75109.1"/>
    <property type="molecule type" value="Genomic_DNA"/>
</dbReference>
<gene>
    <name evidence="3" type="ORF">SAMN04488042_1011372</name>
</gene>
<dbReference type="AlphaFoldDB" id="A0A1I4K909"/>
<keyword evidence="3" id="KW-0282">Flagellum</keyword>
<keyword evidence="3" id="KW-0966">Cell projection</keyword>
<dbReference type="GO" id="GO:0009425">
    <property type="term" value="C:bacterial-type flagellum basal body"/>
    <property type="evidence" value="ECO:0007669"/>
    <property type="project" value="UniProtKB-SubCell"/>
</dbReference>
<proteinExistence type="predicted"/>
<dbReference type="Proteomes" id="UP000199144">
    <property type="component" value="Unassembled WGS sequence"/>
</dbReference>
<evidence type="ECO:0000256" key="1">
    <source>
        <dbReference type="ARBA" id="ARBA00004117"/>
    </source>
</evidence>
<dbReference type="Pfam" id="PF00460">
    <property type="entry name" value="Flg_bb_rod"/>
    <property type="match status" value="1"/>
</dbReference>
<dbReference type="NCBIfam" id="NF009270">
    <property type="entry name" value="PRK12627.1"/>
    <property type="match status" value="1"/>
</dbReference>
<reference evidence="3 4" key="1">
    <citation type="submission" date="2016-10" db="EMBL/GenBank/DDBJ databases">
        <authorList>
            <person name="de Groot N.N."/>
        </authorList>
    </citation>
    <scope>NUCLEOTIDE SEQUENCE [LARGE SCALE GENOMIC DNA]</scope>
    <source>
        <strain evidence="3 4">DSM 15283</strain>
    </source>
</reference>
<evidence type="ECO:0000313" key="3">
    <source>
        <dbReference type="EMBL" id="SFL75109.1"/>
    </source>
</evidence>
<sequence>MFKSLEVFKISHAMASHAARQQAVVARNIANADTPGYAARVLPEFEDIVGHHRSTARMHTTRPGHFGSTLEPAAIRPEDAKGHTSPNGNGVSLEEEMIKAVNVKRQHDRALAIYKSSLKVLRTSLGRQ</sequence>
<dbReference type="InterPro" id="IPR001444">
    <property type="entry name" value="Flag_bb_rod_N"/>
</dbReference>
<dbReference type="RefSeq" id="WP_093092064.1">
    <property type="nucleotide sequence ID" value="NZ_FOTQ01000001.1"/>
</dbReference>
<feature type="domain" description="Flagellar basal body rod protein N-terminal" evidence="2">
    <location>
        <begin position="16"/>
        <end position="37"/>
    </location>
</feature>
<dbReference type="OrthoDB" id="9788334at2"/>
<keyword evidence="4" id="KW-1185">Reference proteome</keyword>
<organism evidence="3 4">
    <name type="scientific">Shimia aestuarii</name>
    <dbReference type="NCBI Taxonomy" id="254406"/>
    <lineage>
        <taxon>Bacteria</taxon>
        <taxon>Pseudomonadati</taxon>
        <taxon>Pseudomonadota</taxon>
        <taxon>Alphaproteobacteria</taxon>
        <taxon>Rhodobacterales</taxon>
        <taxon>Roseobacteraceae</taxon>
    </lineage>
</organism>
<keyword evidence="3" id="KW-0969">Cilium</keyword>
<comment type="subcellular location">
    <subcellularLocation>
        <location evidence="1">Bacterial flagellum basal body</location>
    </subcellularLocation>
</comment>
<accession>A0A1I4K909</accession>
<evidence type="ECO:0000259" key="2">
    <source>
        <dbReference type="Pfam" id="PF00460"/>
    </source>
</evidence>
<evidence type="ECO:0000313" key="4">
    <source>
        <dbReference type="Proteomes" id="UP000199144"/>
    </source>
</evidence>
<protein>
    <submittedName>
        <fullName evidence="3">Flagellar basal-body rod protein FlgB</fullName>
    </submittedName>
</protein>
<dbReference type="STRING" id="254406.SAMN04488042_1011372"/>